<feature type="transmembrane region" description="Helical" evidence="2">
    <location>
        <begin position="371"/>
        <end position="393"/>
    </location>
</feature>
<feature type="transmembrane region" description="Helical" evidence="2">
    <location>
        <begin position="305"/>
        <end position="325"/>
    </location>
</feature>
<evidence type="ECO:0000256" key="2">
    <source>
        <dbReference type="SAM" id="Phobius"/>
    </source>
</evidence>
<dbReference type="STRING" id="1314781.A0A165MIM8"/>
<feature type="transmembrane region" description="Helical" evidence="2">
    <location>
        <begin position="37"/>
        <end position="57"/>
    </location>
</feature>
<reference evidence="3 4" key="1">
    <citation type="journal article" date="2016" name="Mol. Biol. Evol.">
        <title>Comparative Genomics of Early-Diverging Mushroom-Forming Fungi Provides Insights into the Origins of Lignocellulose Decay Capabilities.</title>
        <authorList>
            <person name="Nagy L.G."/>
            <person name="Riley R."/>
            <person name="Tritt A."/>
            <person name="Adam C."/>
            <person name="Daum C."/>
            <person name="Floudas D."/>
            <person name="Sun H."/>
            <person name="Yadav J.S."/>
            <person name="Pangilinan J."/>
            <person name="Larsson K.H."/>
            <person name="Matsuura K."/>
            <person name="Barry K."/>
            <person name="Labutti K."/>
            <person name="Kuo R."/>
            <person name="Ohm R.A."/>
            <person name="Bhattacharya S.S."/>
            <person name="Shirouzu T."/>
            <person name="Yoshinaga Y."/>
            <person name="Martin F.M."/>
            <person name="Grigoriev I.V."/>
            <person name="Hibbett D.S."/>
        </authorList>
    </citation>
    <scope>NUCLEOTIDE SEQUENCE [LARGE SCALE GENOMIC DNA]</scope>
    <source>
        <strain evidence="3 4">HHB12029</strain>
    </source>
</reference>
<dbReference type="Proteomes" id="UP000077266">
    <property type="component" value="Unassembled WGS sequence"/>
</dbReference>
<dbReference type="OrthoDB" id="9451547at2759"/>
<sequence>MAPLSMQNATAAISCVLTIAHDGTVLCSWSDNPSFRGTLNILWLCGSTLGLCVWNAVHPDVPYPGTPKWRVIGKRIWWLVVGLFMPEMLVLTALGQFRQAYSLLVRVGRETHVPTELPWWVRTIERLRPTPPTAHEPLSLSLSRDEVLLPNLRTRAVSPPLPSLELEDVATSLPSPAPDTLPPAPGKDVGTERATEAHGRQHAWTLTHSFYAIMHGFVSAEGDAFWTTQEEEDGSLTPVFDLDNAVKRIGAPLGDALSIPDISVSDLNDRSKAGVFAKLLLVWQFSVFVANCVARWNQRLPLSLLEITTLAHSLCSLLVLALWWYKPHSAGEAIVIDQTRVDSLPPPRLQMLWSNIINRASSTLLPGKTPFTLSSAIAICAIAALYGLPHLLGLSVHFLTSAEQLCWKLATLVVIGGPLVICYSMWVMGLDETENIGCMDSILMVLFLVLVPLYPVANMFIVGESVRQVFALPEGSFHEPQLTRYLPSFS</sequence>
<accession>A0A165MIM8</accession>
<name>A0A165MIM8_EXIGL</name>
<keyword evidence="2" id="KW-0472">Membrane</keyword>
<evidence type="ECO:0000313" key="4">
    <source>
        <dbReference type="Proteomes" id="UP000077266"/>
    </source>
</evidence>
<dbReference type="PANTHER" id="PTHR35043:SF7">
    <property type="entry name" value="TRANSCRIPTION FACTOR DOMAIN-CONTAINING PROTEIN"/>
    <property type="match status" value="1"/>
</dbReference>
<dbReference type="EMBL" id="KV425911">
    <property type="protein sequence ID" value="KZV99320.1"/>
    <property type="molecule type" value="Genomic_DNA"/>
</dbReference>
<dbReference type="InParanoid" id="A0A165MIM8"/>
<protein>
    <submittedName>
        <fullName evidence="3">Uncharacterized protein</fullName>
    </submittedName>
</protein>
<keyword evidence="2" id="KW-1133">Transmembrane helix</keyword>
<feature type="region of interest" description="Disordered" evidence="1">
    <location>
        <begin position="171"/>
        <end position="191"/>
    </location>
</feature>
<dbReference type="AlphaFoldDB" id="A0A165MIM8"/>
<feature type="transmembrane region" description="Helical" evidence="2">
    <location>
        <begin position="441"/>
        <end position="462"/>
    </location>
</feature>
<feature type="transmembrane region" description="Helical" evidence="2">
    <location>
        <begin position="405"/>
        <end position="429"/>
    </location>
</feature>
<keyword evidence="4" id="KW-1185">Reference proteome</keyword>
<gene>
    <name evidence="3" type="ORF">EXIGLDRAFT_762843</name>
</gene>
<proteinExistence type="predicted"/>
<feature type="transmembrane region" description="Helical" evidence="2">
    <location>
        <begin position="77"/>
        <end position="97"/>
    </location>
</feature>
<keyword evidence="2" id="KW-0812">Transmembrane</keyword>
<feature type="compositionally biased region" description="Pro residues" evidence="1">
    <location>
        <begin position="175"/>
        <end position="185"/>
    </location>
</feature>
<evidence type="ECO:0000256" key="1">
    <source>
        <dbReference type="SAM" id="MobiDB-lite"/>
    </source>
</evidence>
<organism evidence="3 4">
    <name type="scientific">Exidia glandulosa HHB12029</name>
    <dbReference type="NCBI Taxonomy" id="1314781"/>
    <lineage>
        <taxon>Eukaryota</taxon>
        <taxon>Fungi</taxon>
        <taxon>Dikarya</taxon>
        <taxon>Basidiomycota</taxon>
        <taxon>Agaricomycotina</taxon>
        <taxon>Agaricomycetes</taxon>
        <taxon>Auriculariales</taxon>
        <taxon>Exidiaceae</taxon>
        <taxon>Exidia</taxon>
    </lineage>
</organism>
<dbReference type="PANTHER" id="PTHR35043">
    <property type="entry name" value="TRANSCRIPTION FACTOR DOMAIN-CONTAINING PROTEIN"/>
    <property type="match status" value="1"/>
</dbReference>
<evidence type="ECO:0000313" key="3">
    <source>
        <dbReference type="EMBL" id="KZV99320.1"/>
    </source>
</evidence>